<dbReference type="RefSeq" id="WP_231935624.1">
    <property type="nucleotide sequence ID" value="NZ_BAAAGO010000004.1"/>
</dbReference>
<feature type="domain" description="Glycosyltransferase 2-like" evidence="5">
    <location>
        <begin position="8"/>
        <end position="174"/>
    </location>
</feature>
<accession>A0A2N9JIC8</accession>
<dbReference type="SUPFAM" id="SSF53448">
    <property type="entry name" value="Nucleotide-diphospho-sugar transferases"/>
    <property type="match status" value="1"/>
</dbReference>
<reference evidence="6 7" key="1">
    <citation type="submission" date="2018-02" db="EMBL/GenBank/DDBJ databases">
        <authorList>
            <person name="Cohen D.B."/>
            <person name="Kent A.D."/>
        </authorList>
    </citation>
    <scope>NUCLEOTIDE SEQUENCE [LARGE SCALE GENOMIC DNA]</scope>
    <source>
        <strain evidence="6">1</strain>
    </source>
</reference>
<evidence type="ECO:0000313" key="6">
    <source>
        <dbReference type="EMBL" id="SPD87278.1"/>
    </source>
</evidence>
<dbReference type="Proteomes" id="UP000238164">
    <property type="component" value="Chromosome 1"/>
</dbReference>
<keyword evidence="2" id="KW-0328">Glycosyltransferase</keyword>
<dbReference type="InterPro" id="IPR001173">
    <property type="entry name" value="Glyco_trans_2-like"/>
</dbReference>
<dbReference type="Gene3D" id="3.90.550.10">
    <property type="entry name" value="Spore Coat Polysaccharide Biosynthesis Protein SpsA, Chain A"/>
    <property type="match status" value="1"/>
</dbReference>
<dbReference type="Pfam" id="PF00535">
    <property type="entry name" value="Glycos_transf_2"/>
    <property type="match status" value="1"/>
</dbReference>
<dbReference type="PANTHER" id="PTHR43630">
    <property type="entry name" value="POLY-BETA-1,6-N-ACETYL-D-GLUCOSAMINE SYNTHASE"/>
    <property type="match status" value="1"/>
</dbReference>
<dbReference type="InterPro" id="IPR029044">
    <property type="entry name" value="Nucleotide-diphossugar_trans"/>
</dbReference>
<evidence type="ECO:0000256" key="3">
    <source>
        <dbReference type="ARBA" id="ARBA00022679"/>
    </source>
</evidence>
<dbReference type="CDD" id="cd02525">
    <property type="entry name" value="Succinoglycan_BP_ExoA"/>
    <property type="match status" value="1"/>
</dbReference>
<dbReference type="PANTHER" id="PTHR43630:SF1">
    <property type="entry name" value="POLY-BETA-1,6-N-ACETYL-D-GLUCOSAMINE SYNTHASE"/>
    <property type="match status" value="1"/>
</dbReference>
<feature type="transmembrane region" description="Helical" evidence="4">
    <location>
        <begin position="244"/>
        <end position="265"/>
    </location>
</feature>
<keyword evidence="4" id="KW-1133">Transmembrane helix</keyword>
<evidence type="ECO:0000256" key="4">
    <source>
        <dbReference type="SAM" id="Phobius"/>
    </source>
</evidence>
<proteinExistence type="inferred from homology"/>
<gene>
    <name evidence="6" type="ORF">MPLG2_2248</name>
</gene>
<evidence type="ECO:0000256" key="2">
    <source>
        <dbReference type="ARBA" id="ARBA00022676"/>
    </source>
</evidence>
<evidence type="ECO:0000256" key="1">
    <source>
        <dbReference type="ARBA" id="ARBA00006739"/>
    </source>
</evidence>
<dbReference type="GO" id="GO:0016757">
    <property type="term" value="F:glycosyltransferase activity"/>
    <property type="evidence" value="ECO:0007669"/>
    <property type="project" value="UniProtKB-KW"/>
</dbReference>
<dbReference type="EMBL" id="LT985188">
    <property type="protein sequence ID" value="SPD87278.1"/>
    <property type="molecule type" value="Genomic_DNA"/>
</dbReference>
<feature type="transmembrane region" description="Helical" evidence="4">
    <location>
        <begin position="307"/>
        <end position="330"/>
    </location>
</feature>
<evidence type="ECO:0000313" key="7">
    <source>
        <dbReference type="Proteomes" id="UP000238164"/>
    </source>
</evidence>
<comment type="similarity">
    <text evidence="1">Belongs to the glycosyltransferase 2 family.</text>
</comment>
<keyword evidence="7" id="KW-1185">Reference proteome</keyword>
<organism evidence="6 7">
    <name type="scientific">Micropruina glycogenica</name>
    <dbReference type="NCBI Taxonomy" id="75385"/>
    <lineage>
        <taxon>Bacteria</taxon>
        <taxon>Bacillati</taxon>
        <taxon>Actinomycetota</taxon>
        <taxon>Actinomycetes</taxon>
        <taxon>Propionibacteriales</taxon>
        <taxon>Nocardioidaceae</taxon>
        <taxon>Micropruina</taxon>
    </lineage>
</organism>
<keyword evidence="4" id="KW-0812">Transmembrane</keyword>
<keyword evidence="4" id="KW-0472">Membrane</keyword>
<keyword evidence="3 6" id="KW-0808">Transferase</keyword>
<sequence>MSEFPPVSYVMPVLNEEGYLADAVAAVLSQSYPAEAELVIALGASTDRTTEIAHELAAADDRVRLVGNPANDIPVGLNLAIAASRHPIVVRVDAHAELPENYTLTMVGLLNQTGAVNVGGVMHAKGRTPFQSAVARAYNSPWGLGGGQYHGAKQAGPSDSAYLGVFRREVLEQVGGYDETLRRAEDWELNSRILAAGHLIWYTPDVAVTYWPRAKPATLRRQMFATGVWRGHLIREQRRTPLKYLPPPLVVVALGASAVVTVAQLNGLLPGRLGRTASVVHAAPLAYAAGLGWVSAKSLGAANLREWALNVAVLGIMHLSWGAGFIRGLLTGAETTVDTSRLTKSKA</sequence>
<feature type="transmembrane region" description="Helical" evidence="4">
    <location>
        <begin position="277"/>
        <end position="295"/>
    </location>
</feature>
<dbReference type="KEGG" id="mgg:MPLG2_2248"/>
<name>A0A2N9JIC8_9ACTN</name>
<evidence type="ECO:0000259" key="5">
    <source>
        <dbReference type="Pfam" id="PF00535"/>
    </source>
</evidence>
<protein>
    <submittedName>
        <fullName evidence="6">Glycosyl transferase family 2</fullName>
    </submittedName>
</protein>
<dbReference type="AlphaFoldDB" id="A0A2N9JIC8"/>